<dbReference type="EMBL" id="FLUL01000001">
    <property type="protein sequence ID" value="SBW02124.1"/>
    <property type="molecule type" value="Genomic_DNA"/>
</dbReference>
<dbReference type="InterPro" id="IPR051531">
    <property type="entry name" value="N-acetyltransferase"/>
</dbReference>
<dbReference type="RefSeq" id="WP_296949785.1">
    <property type="nucleotide sequence ID" value="NZ_LT599021.1"/>
</dbReference>
<organism evidence="2">
    <name type="scientific">uncultured Dysgonomonas sp</name>
    <dbReference type="NCBI Taxonomy" id="206096"/>
    <lineage>
        <taxon>Bacteria</taxon>
        <taxon>Pseudomonadati</taxon>
        <taxon>Bacteroidota</taxon>
        <taxon>Bacteroidia</taxon>
        <taxon>Bacteroidales</taxon>
        <taxon>Dysgonomonadaceae</taxon>
        <taxon>Dysgonomonas</taxon>
        <taxon>environmental samples</taxon>
    </lineage>
</organism>
<protein>
    <recommendedName>
        <fullName evidence="1">N-acetyltransferase domain-containing protein</fullName>
    </recommendedName>
</protein>
<dbReference type="PANTHER" id="PTHR43792">
    <property type="entry name" value="GNAT FAMILY, PUTATIVE (AFU_ORTHOLOGUE AFUA_3G00765)-RELATED-RELATED"/>
    <property type="match status" value="1"/>
</dbReference>
<dbReference type="SUPFAM" id="SSF55729">
    <property type="entry name" value="Acyl-CoA N-acyltransferases (Nat)"/>
    <property type="match status" value="1"/>
</dbReference>
<dbReference type="PROSITE" id="PS51186">
    <property type="entry name" value="GNAT"/>
    <property type="match status" value="1"/>
</dbReference>
<accession>A0A212JRM0</accession>
<dbReference type="AlphaFoldDB" id="A0A212JRM0"/>
<name>A0A212JRM0_9BACT</name>
<dbReference type="GO" id="GO:0016747">
    <property type="term" value="F:acyltransferase activity, transferring groups other than amino-acyl groups"/>
    <property type="evidence" value="ECO:0007669"/>
    <property type="project" value="InterPro"/>
</dbReference>
<sequence length="172" mass="19801">MNFALHSERIKLRAILKTDTEAIYNYRSLPEVAKYQYWEPFTMEQAHDFVSRCCNPDLDEEDQWIGLAIVYQGKVIGDCAFKISENIAEVGCNISPEYQGMGLARESLSILIRYFLKNKDVKEIIGITDSRNIASVRLMQSLGMVKVPDFETRLVCKGEDCIEHKYAIRIHD</sequence>
<reference evidence="2" key="1">
    <citation type="submission" date="2016-04" db="EMBL/GenBank/DDBJ databases">
        <authorList>
            <person name="Evans L.H."/>
            <person name="Alamgir A."/>
            <person name="Owens N."/>
            <person name="Weber N.D."/>
            <person name="Virtaneva K."/>
            <person name="Barbian K."/>
            <person name="Babar A."/>
            <person name="Rosenke K."/>
        </authorList>
    </citation>
    <scope>NUCLEOTIDE SEQUENCE</scope>
    <source>
        <strain evidence="2">86-2</strain>
    </source>
</reference>
<feature type="domain" description="N-acetyltransferase" evidence="1">
    <location>
        <begin position="10"/>
        <end position="168"/>
    </location>
</feature>
<dbReference type="Gene3D" id="3.40.630.30">
    <property type="match status" value="1"/>
</dbReference>
<evidence type="ECO:0000313" key="2">
    <source>
        <dbReference type="EMBL" id="SBW02124.1"/>
    </source>
</evidence>
<dbReference type="InterPro" id="IPR000182">
    <property type="entry name" value="GNAT_dom"/>
</dbReference>
<dbReference type="InterPro" id="IPR016181">
    <property type="entry name" value="Acyl_CoA_acyltransferase"/>
</dbReference>
<proteinExistence type="predicted"/>
<dbReference type="PANTHER" id="PTHR43792:SF1">
    <property type="entry name" value="N-ACETYLTRANSFERASE DOMAIN-CONTAINING PROTEIN"/>
    <property type="match status" value="1"/>
</dbReference>
<gene>
    <name evidence="2" type="ORF">KL86DYS2_12189</name>
</gene>
<evidence type="ECO:0000259" key="1">
    <source>
        <dbReference type="PROSITE" id="PS51186"/>
    </source>
</evidence>
<dbReference type="Pfam" id="PF13302">
    <property type="entry name" value="Acetyltransf_3"/>
    <property type="match status" value="1"/>
</dbReference>